<keyword evidence="2" id="KW-1185">Reference proteome</keyword>
<proteinExistence type="predicted"/>
<sequence>MNKALYFFILAALLTACKSKPAQQQPAKAAVPAKQTSLLKKLVHIYEGVWVKTDYFEKVRETKSVLAAVDKVVGVSGLVIDSNLLLADTLRVEVGWDNQNPGAMVLRDKPGKNPNSLLFDDAELGYEITGGDTALILYQIYNQQLFKTRYNRILPVNPDGNLSNALDYAINKTLMAGKYQLLAGGKTTLVTFTADGTVSGLPGHGKYFIEKELKPGPFKNLDLITFDEYSNKKAVYTYVFKGDELLLYDAKPDAKNKVMVMGQLKYTLKHIN</sequence>
<dbReference type="RefSeq" id="WP_078348836.1">
    <property type="nucleotide sequence ID" value="NZ_MBTF01000015.1"/>
</dbReference>
<evidence type="ECO:0000313" key="1">
    <source>
        <dbReference type="EMBL" id="OOQ59176.1"/>
    </source>
</evidence>
<dbReference type="Proteomes" id="UP000189739">
    <property type="component" value="Unassembled WGS sequence"/>
</dbReference>
<reference evidence="1 2" key="1">
    <citation type="submission" date="2016-07" db="EMBL/GenBank/DDBJ databases">
        <title>Genomic analysis of zinc-resistant bacterium Mucilaginibacter pedocola TBZ30.</title>
        <authorList>
            <person name="Huang J."/>
            <person name="Tang J."/>
        </authorList>
    </citation>
    <scope>NUCLEOTIDE SEQUENCE [LARGE SCALE GENOMIC DNA]</scope>
    <source>
        <strain evidence="1 2">TBZ30</strain>
    </source>
</reference>
<organism evidence="1 2">
    <name type="scientific">Mucilaginibacter pedocola</name>
    <dbReference type="NCBI Taxonomy" id="1792845"/>
    <lineage>
        <taxon>Bacteria</taxon>
        <taxon>Pseudomonadati</taxon>
        <taxon>Bacteroidota</taxon>
        <taxon>Sphingobacteriia</taxon>
        <taxon>Sphingobacteriales</taxon>
        <taxon>Sphingobacteriaceae</taxon>
        <taxon>Mucilaginibacter</taxon>
    </lineage>
</organism>
<accession>A0A1S9PDY1</accession>
<gene>
    <name evidence="1" type="ORF">BC343_28865</name>
</gene>
<protein>
    <submittedName>
        <fullName evidence="1">Uncharacterized protein</fullName>
    </submittedName>
</protein>
<dbReference type="AlphaFoldDB" id="A0A1S9PDY1"/>
<comment type="caution">
    <text evidence="1">The sequence shown here is derived from an EMBL/GenBank/DDBJ whole genome shotgun (WGS) entry which is preliminary data.</text>
</comment>
<dbReference type="STRING" id="1792845.BC343_28865"/>
<dbReference type="PROSITE" id="PS51257">
    <property type="entry name" value="PROKAR_LIPOPROTEIN"/>
    <property type="match status" value="1"/>
</dbReference>
<dbReference type="OrthoDB" id="886674at2"/>
<dbReference type="EMBL" id="MBTF01000015">
    <property type="protein sequence ID" value="OOQ59176.1"/>
    <property type="molecule type" value="Genomic_DNA"/>
</dbReference>
<evidence type="ECO:0000313" key="2">
    <source>
        <dbReference type="Proteomes" id="UP000189739"/>
    </source>
</evidence>
<name>A0A1S9PDY1_9SPHI</name>